<proteinExistence type="predicted"/>
<reference evidence="2" key="1">
    <citation type="journal article" date="2023" name="Science">
        <title>Elucidation of the pathway for biosynthesis of saponin adjuvants from the soapbark tree.</title>
        <authorList>
            <person name="Reed J."/>
            <person name="Orme A."/>
            <person name="El-Demerdash A."/>
            <person name="Owen C."/>
            <person name="Martin L.B.B."/>
            <person name="Misra R.C."/>
            <person name="Kikuchi S."/>
            <person name="Rejzek M."/>
            <person name="Martin A.C."/>
            <person name="Harkess A."/>
            <person name="Leebens-Mack J."/>
            <person name="Louveau T."/>
            <person name="Stephenson M.J."/>
            <person name="Osbourn A."/>
        </authorList>
    </citation>
    <scope>NUCLEOTIDE SEQUENCE</scope>
    <source>
        <strain evidence="2">S10</strain>
    </source>
</reference>
<dbReference type="AlphaFoldDB" id="A0AAD7KVH1"/>
<evidence type="ECO:0000256" key="1">
    <source>
        <dbReference type="SAM" id="MobiDB-lite"/>
    </source>
</evidence>
<organism evidence="2 3">
    <name type="scientific">Quillaja saponaria</name>
    <name type="common">Soap bark tree</name>
    <dbReference type="NCBI Taxonomy" id="32244"/>
    <lineage>
        <taxon>Eukaryota</taxon>
        <taxon>Viridiplantae</taxon>
        <taxon>Streptophyta</taxon>
        <taxon>Embryophyta</taxon>
        <taxon>Tracheophyta</taxon>
        <taxon>Spermatophyta</taxon>
        <taxon>Magnoliopsida</taxon>
        <taxon>eudicotyledons</taxon>
        <taxon>Gunneridae</taxon>
        <taxon>Pentapetalae</taxon>
        <taxon>rosids</taxon>
        <taxon>fabids</taxon>
        <taxon>Fabales</taxon>
        <taxon>Quillajaceae</taxon>
        <taxon>Quillaja</taxon>
    </lineage>
</organism>
<evidence type="ECO:0000313" key="3">
    <source>
        <dbReference type="Proteomes" id="UP001163823"/>
    </source>
</evidence>
<sequence>MENGSSKPTSLPNSVTPMERKKKSKAVDRERRCSSSTLEIDESNPIEMCIEPIAALESQDPSVDLPSTDGVLLELHIGVFKDLASADGYVQVLVTELQEIQKMYDRLDEMKLIGGGLKLEAEKEDGLNTCAPSLRYAVRRLIRRVSSSRELYTQWVSMSLRFNL</sequence>
<dbReference type="KEGG" id="qsa:O6P43_031690"/>
<accession>A0AAD7KVH1</accession>
<name>A0AAD7KVH1_QUISA</name>
<comment type="caution">
    <text evidence="2">The sequence shown here is derived from an EMBL/GenBank/DDBJ whole genome shotgun (WGS) entry which is preliminary data.</text>
</comment>
<feature type="compositionally biased region" description="Polar residues" evidence="1">
    <location>
        <begin position="1"/>
        <end position="16"/>
    </location>
</feature>
<gene>
    <name evidence="2" type="ORF">O6P43_031690</name>
</gene>
<dbReference type="EMBL" id="JARAOO010000013">
    <property type="protein sequence ID" value="KAJ7946809.1"/>
    <property type="molecule type" value="Genomic_DNA"/>
</dbReference>
<keyword evidence="3" id="KW-1185">Reference proteome</keyword>
<dbReference type="Proteomes" id="UP001163823">
    <property type="component" value="Chromosome 13"/>
</dbReference>
<feature type="region of interest" description="Disordered" evidence="1">
    <location>
        <begin position="1"/>
        <end position="36"/>
    </location>
</feature>
<protein>
    <submittedName>
        <fullName evidence="2">DNA polymerase V</fullName>
    </submittedName>
</protein>
<evidence type="ECO:0000313" key="2">
    <source>
        <dbReference type="EMBL" id="KAJ7946809.1"/>
    </source>
</evidence>